<proteinExistence type="predicted"/>
<dbReference type="VEuPathDB" id="TriTrypDB:BSAL_89210"/>
<keyword evidence="3" id="KW-1185">Reference proteome</keyword>
<evidence type="ECO:0000256" key="1">
    <source>
        <dbReference type="SAM" id="Phobius"/>
    </source>
</evidence>
<protein>
    <submittedName>
        <fullName evidence="2">Membrane-associated protein, putative</fullName>
    </submittedName>
</protein>
<accession>A0A0S4J678</accession>
<keyword evidence="1" id="KW-0472">Membrane</keyword>
<evidence type="ECO:0000313" key="2">
    <source>
        <dbReference type="EMBL" id="CUG85018.1"/>
    </source>
</evidence>
<feature type="transmembrane region" description="Helical" evidence="1">
    <location>
        <begin position="48"/>
        <end position="68"/>
    </location>
</feature>
<keyword evidence="1" id="KW-0812">Transmembrane</keyword>
<name>A0A0S4J678_BODSA</name>
<dbReference type="Proteomes" id="UP000051952">
    <property type="component" value="Unassembled WGS sequence"/>
</dbReference>
<dbReference type="AlphaFoldDB" id="A0A0S4J678"/>
<sequence length="152" mass="15931">MRVFAFPSSMLPVCMSALPSTTTATVFLIASSNSSSSVGACPGLTTCLILIGSCLALLPTALFVFLWVRYAQGPSAIWTCVPRGLSTSPSKTTKGAAEIAVGESRAVHKNNDEVGDDADSGRGGPVSSPLYGILERVRRRVVSVTVRSTFTF</sequence>
<feature type="non-terminal residue" evidence="2">
    <location>
        <position position="152"/>
    </location>
</feature>
<dbReference type="EMBL" id="CYKH01001137">
    <property type="protein sequence ID" value="CUG85018.1"/>
    <property type="molecule type" value="Genomic_DNA"/>
</dbReference>
<keyword evidence="1" id="KW-1133">Transmembrane helix</keyword>
<organism evidence="2 3">
    <name type="scientific">Bodo saltans</name>
    <name type="common">Flagellated protozoan</name>
    <dbReference type="NCBI Taxonomy" id="75058"/>
    <lineage>
        <taxon>Eukaryota</taxon>
        <taxon>Discoba</taxon>
        <taxon>Euglenozoa</taxon>
        <taxon>Kinetoplastea</taxon>
        <taxon>Metakinetoplastina</taxon>
        <taxon>Eubodonida</taxon>
        <taxon>Bodonidae</taxon>
        <taxon>Bodo</taxon>
    </lineage>
</organism>
<evidence type="ECO:0000313" key="3">
    <source>
        <dbReference type="Proteomes" id="UP000051952"/>
    </source>
</evidence>
<gene>
    <name evidence="2" type="ORF">BSAL_89210</name>
</gene>
<reference evidence="3" key="1">
    <citation type="submission" date="2015-09" db="EMBL/GenBank/DDBJ databases">
        <authorList>
            <consortium name="Pathogen Informatics"/>
        </authorList>
    </citation>
    <scope>NUCLEOTIDE SEQUENCE [LARGE SCALE GENOMIC DNA]</scope>
    <source>
        <strain evidence="3">Lake Konstanz</strain>
    </source>
</reference>